<evidence type="ECO:0000256" key="2">
    <source>
        <dbReference type="ARBA" id="ARBA00009152"/>
    </source>
</evidence>
<feature type="domain" description="PHP" evidence="9">
    <location>
        <begin position="4"/>
        <end position="245"/>
    </location>
</feature>
<keyword evidence="6 8" id="KW-0368">Histidine biosynthesis</keyword>
<comment type="catalytic activity">
    <reaction evidence="7 8">
        <text>L-histidinol phosphate + H2O = L-histidinol + phosphate</text>
        <dbReference type="Rhea" id="RHEA:14465"/>
        <dbReference type="ChEBI" id="CHEBI:15377"/>
        <dbReference type="ChEBI" id="CHEBI:43474"/>
        <dbReference type="ChEBI" id="CHEBI:57699"/>
        <dbReference type="ChEBI" id="CHEBI:57980"/>
        <dbReference type="EC" id="3.1.3.15"/>
    </reaction>
</comment>
<dbReference type="GO" id="GO:0000105">
    <property type="term" value="P:L-histidine biosynthetic process"/>
    <property type="evidence" value="ECO:0007669"/>
    <property type="project" value="UniProtKB-UniRule"/>
</dbReference>
<dbReference type="NCBIfam" id="TIGR01856">
    <property type="entry name" value="hisJ_fam"/>
    <property type="match status" value="1"/>
</dbReference>
<organism evidence="10 11">
    <name type="scientific">Maudiozyma humilis</name>
    <name type="common">Sour dough yeast</name>
    <name type="synonym">Kazachstania humilis</name>
    <dbReference type="NCBI Taxonomy" id="51915"/>
    <lineage>
        <taxon>Eukaryota</taxon>
        <taxon>Fungi</taxon>
        <taxon>Dikarya</taxon>
        <taxon>Ascomycota</taxon>
        <taxon>Saccharomycotina</taxon>
        <taxon>Saccharomycetes</taxon>
        <taxon>Saccharomycetales</taxon>
        <taxon>Saccharomycetaceae</taxon>
        <taxon>Maudiozyma</taxon>
    </lineage>
</organism>
<proteinExistence type="inferred from homology"/>
<dbReference type="InterPro" id="IPR016195">
    <property type="entry name" value="Pol/histidinol_Pase-like"/>
</dbReference>
<evidence type="ECO:0000256" key="4">
    <source>
        <dbReference type="ARBA" id="ARBA00022605"/>
    </source>
</evidence>
<accession>A0AAV5RTM0</accession>
<evidence type="ECO:0000313" key="11">
    <source>
        <dbReference type="Proteomes" id="UP001377567"/>
    </source>
</evidence>
<dbReference type="SUPFAM" id="SSF89550">
    <property type="entry name" value="PHP domain-like"/>
    <property type="match status" value="1"/>
</dbReference>
<dbReference type="InterPro" id="IPR004013">
    <property type="entry name" value="PHP_dom"/>
</dbReference>
<sequence length="334" mass="37183">MHSHHSHSGEYVAHGVDPLDSMIAQAETMGFETFCLTEHMPRQDAKFLYPEEVEGSNGDESAALQKLQDNFCHFLEHAERIKKAHPSGHPNIIIGTEVEGCDIAHIQYAKKLLQERSDTIKFCVGSVHHINDIAIDYDQACWDAALASFDNNLKAMLVSYFDLQYELLTTLQPKVVGHFDLFKLLFPANLSVNPDTGVCGKSGDANLVPVTAANYLDVWPEVQKLVVRNLQYINSYGGAVEINTSALRKGLAEPYPSRNVAELVKAHNGGRFVLSDDSHGIKQVGTCYPAALKYITETLQLTEMHYLREENGDVTLQSMPIADFAASDFWKQFP</sequence>
<keyword evidence="4 8" id="KW-0028">Amino-acid biosynthesis</keyword>
<evidence type="ECO:0000256" key="7">
    <source>
        <dbReference type="ARBA" id="ARBA00049158"/>
    </source>
</evidence>
<evidence type="ECO:0000259" key="9">
    <source>
        <dbReference type="Pfam" id="PF02811"/>
    </source>
</evidence>
<protein>
    <recommendedName>
        <fullName evidence="3 8">Histidinol-phosphatase</fullName>
        <shortName evidence="8">HolPase</shortName>
        <ecNumber evidence="3 8">3.1.3.15</ecNumber>
    </recommendedName>
</protein>
<dbReference type="PANTHER" id="PTHR21039:SF0">
    <property type="entry name" value="HISTIDINOL-PHOSPHATASE"/>
    <property type="match status" value="1"/>
</dbReference>
<keyword evidence="11" id="KW-1185">Reference proteome</keyword>
<evidence type="ECO:0000256" key="5">
    <source>
        <dbReference type="ARBA" id="ARBA00022801"/>
    </source>
</evidence>
<dbReference type="GO" id="GO:0005737">
    <property type="term" value="C:cytoplasm"/>
    <property type="evidence" value="ECO:0007669"/>
    <property type="project" value="TreeGrafter"/>
</dbReference>
<dbReference type="GO" id="GO:0004401">
    <property type="term" value="F:histidinol-phosphatase activity"/>
    <property type="evidence" value="ECO:0007669"/>
    <property type="project" value="UniProtKB-UniRule"/>
</dbReference>
<comment type="similarity">
    <text evidence="2 8">Belongs to the PHP hydrolase family. HisK subfamily.</text>
</comment>
<keyword evidence="5 8" id="KW-0378">Hydrolase</keyword>
<evidence type="ECO:0000313" key="10">
    <source>
        <dbReference type="EMBL" id="GMM54780.1"/>
    </source>
</evidence>
<comment type="caution">
    <text evidence="10">The sequence shown here is derived from an EMBL/GenBank/DDBJ whole genome shotgun (WGS) entry which is preliminary data.</text>
</comment>
<gene>
    <name evidence="10" type="ORF">DAKH74_013960</name>
</gene>
<dbReference type="Pfam" id="PF02811">
    <property type="entry name" value="PHP"/>
    <property type="match status" value="1"/>
</dbReference>
<comment type="pathway">
    <text evidence="1 8">Amino-acid biosynthesis; L-histidine biosynthesis; L-histidine from 5-phospho-alpha-D-ribose 1-diphosphate: step 8/9.</text>
</comment>
<dbReference type="FunFam" id="3.20.20.140:FF:000088">
    <property type="entry name" value="Histidinol-phosphatase"/>
    <property type="match status" value="1"/>
</dbReference>
<dbReference type="AlphaFoldDB" id="A0AAV5RTM0"/>
<dbReference type="PANTHER" id="PTHR21039">
    <property type="entry name" value="HISTIDINOL PHOSPHATASE-RELATED"/>
    <property type="match status" value="1"/>
</dbReference>
<reference evidence="10 11" key="1">
    <citation type="journal article" date="2023" name="Elife">
        <title>Identification of key yeast species and microbe-microbe interactions impacting larval growth of Drosophila in the wild.</title>
        <authorList>
            <person name="Mure A."/>
            <person name="Sugiura Y."/>
            <person name="Maeda R."/>
            <person name="Honda K."/>
            <person name="Sakurai N."/>
            <person name="Takahashi Y."/>
            <person name="Watada M."/>
            <person name="Katoh T."/>
            <person name="Gotoh A."/>
            <person name="Gotoh Y."/>
            <person name="Taniguchi I."/>
            <person name="Nakamura K."/>
            <person name="Hayashi T."/>
            <person name="Katayama T."/>
            <person name="Uemura T."/>
            <person name="Hattori Y."/>
        </authorList>
    </citation>
    <scope>NUCLEOTIDE SEQUENCE [LARGE SCALE GENOMIC DNA]</scope>
    <source>
        <strain evidence="10 11">KH-74</strain>
    </source>
</reference>
<evidence type="ECO:0000256" key="6">
    <source>
        <dbReference type="ARBA" id="ARBA00023102"/>
    </source>
</evidence>
<name>A0AAV5RTM0_MAUHU</name>
<evidence type="ECO:0000256" key="3">
    <source>
        <dbReference type="ARBA" id="ARBA00013085"/>
    </source>
</evidence>
<dbReference type="Proteomes" id="UP001377567">
    <property type="component" value="Unassembled WGS sequence"/>
</dbReference>
<evidence type="ECO:0000256" key="8">
    <source>
        <dbReference type="RuleBase" id="RU366003"/>
    </source>
</evidence>
<dbReference type="InterPro" id="IPR010140">
    <property type="entry name" value="Histidinol_P_phosphatase_HisJ"/>
</dbReference>
<dbReference type="Gene3D" id="3.20.20.140">
    <property type="entry name" value="Metal-dependent hydrolases"/>
    <property type="match status" value="1"/>
</dbReference>
<dbReference type="EC" id="3.1.3.15" evidence="3 8"/>
<evidence type="ECO:0000256" key="1">
    <source>
        <dbReference type="ARBA" id="ARBA00004970"/>
    </source>
</evidence>
<dbReference type="EMBL" id="BTGD01000003">
    <property type="protein sequence ID" value="GMM54780.1"/>
    <property type="molecule type" value="Genomic_DNA"/>
</dbReference>